<dbReference type="GO" id="GO:1990728">
    <property type="term" value="C:mitotic spindle assembly checkpoint MAD1-MAD2 complex"/>
    <property type="evidence" value="ECO:0007669"/>
    <property type="project" value="UniProtKB-ARBA"/>
</dbReference>
<dbReference type="PANTHER" id="PTHR11842:SF11">
    <property type="entry name" value="MITOTIC SPINDLE ASSEMBLY CHECKPOINT PROTEIN MAD2A"/>
    <property type="match status" value="1"/>
</dbReference>
<organism evidence="10">
    <name type="scientific">Lygus hesperus</name>
    <name type="common">Western plant bug</name>
    <dbReference type="NCBI Taxonomy" id="30085"/>
    <lineage>
        <taxon>Eukaryota</taxon>
        <taxon>Metazoa</taxon>
        <taxon>Ecdysozoa</taxon>
        <taxon>Arthropoda</taxon>
        <taxon>Hexapoda</taxon>
        <taxon>Insecta</taxon>
        <taxon>Pterygota</taxon>
        <taxon>Neoptera</taxon>
        <taxon>Paraneoptera</taxon>
        <taxon>Hemiptera</taxon>
        <taxon>Heteroptera</taxon>
        <taxon>Panheteroptera</taxon>
        <taxon>Cimicomorpha</taxon>
        <taxon>Miridae</taxon>
        <taxon>Mirini</taxon>
        <taxon>Lygus</taxon>
    </lineage>
</organism>
<dbReference type="EMBL" id="GDHC01003021">
    <property type="protein sequence ID" value="JAQ15608.1"/>
    <property type="molecule type" value="Transcribed_RNA"/>
</dbReference>
<dbReference type="Gene3D" id="3.30.900.10">
    <property type="entry name" value="HORMA domain"/>
    <property type="match status" value="1"/>
</dbReference>
<evidence type="ECO:0000256" key="1">
    <source>
        <dbReference type="ARBA" id="ARBA00004123"/>
    </source>
</evidence>
<keyword evidence="5" id="KW-0539">Nucleus</keyword>
<dbReference type="SUPFAM" id="SSF56019">
    <property type="entry name" value="The spindle assembly checkpoint protein mad2"/>
    <property type="match status" value="1"/>
</dbReference>
<dbReference type="PROSITE" id="PS50815">
    <property type="entry name" value="HORMA"/>
    <property type="match status" value="1"/>
</dbReference>
<keyword evidence="4" id="KW-0498">Mitosis</keyword>
<evidence type="ECO:0000259" key="9">
    <source>
        <dbReference type="PROSITE" id="PS50815"/>
    </source>
</evidence>
<gene>
    <name evidence="10" type="primary">MAD2L1</name>
    <name evidence="10" type="ORF">g.40772</name>
</gene>
<comment type="similarity">
    <text evidence="2">Belongs to the MAD2 family.</text>
</comment>
<dbReference type="GO" id="GO:0005654">
    <property type="term" value="C:nucleoplasm"/>
    <property type="evidence" value="ECO:0007669"/>
    <property type="project" value="TreeGrafter"/>
</dbReference>
<name>A0A146M772_LYGHE</name>
<sequence length="260" mass="29621">LQFSFPISLSAFRRNFNAILACDNALLVLRVSFYKRFLFCTWSGQPTPSNLTIMSSTVQKSKNAITLKGSAKLVTDYLNYGINSILFQRGIYPSESFKSEEHFGLSILVSTDEKINEFLNAVLGQIKDWLIQGKLEKLSLIITNVTNKEVMERWDFKLQYEATKENCEENGEPVGTKELKVIQNEIRDVLRQICSTVSFLPLLDCPCAFDLLIYTKPDIEVPDQWGETGPCFIANSEELQLRSFSTSLHRMDTVVSYKVE</sequence>
<dbReference type="Pfam" id="PF02301">
    <property type="entry name" value="HORMA"/>
    <property type="match status" value="1"/>
</dbReference>
<reference evidence="10" key="1">
    <citation type="journal article" date="2016" name="Gigascience">
        <title>De novo construction of an expanded transcriptome assembly for the western tarnished plant bug, Lygus hesperus.</title>
        <authorList>
            <person name="Tassone E.E."/>
            <person name="Geib S.M."/>
            <person name="Hall B."/>
            <person name="Fabrick J.A."/>
            <person name="Brent C.S."/>
            <person name="Hull J.J."/>
        </authorList>
    </citation>
    <scope>NUCLEOTIDE SEQUENCE</scope>
</reference>
<dbReference type="InterPro" id="IPR003511">
    <property type="entry name" value="HORMA_dom"/>
</dbReference>
<dbReference type="FunFam" id="3.30.900.10:FF:000002">
    <property type="entry name" value="Mitotic spindle assembly checkpoint protein MAD2A"/>
    <property type="match status" value="1"/>
</dbReference>
<dbReference type="InterPro" id="IPR045091">
    <property type="entry name" value="Mad2-like"/>
</dbReference>
<evidence type="ECO:0000256" key="6">
    <source>
        <dbReference type="ARBA" id="ARBA00023306"/>
    </source>
</evidence>
<evidence type="ECO:0000256" key="2">
    <source>
        <dbReference type="ARBA" id="ARBA00010348"/>
    </source>
</evidence>
<dbReference type="GO" id="GO:0051301">
    <property type="term" value="P:cell division"/>
    <property type="evidence" value="ECO:0007669"/>
    <property type="project" value="UniProtKB-KW"/>
</dbReference>
<dbReference type="GO" id="GO:0000776">
    <property type="term" value="C:kinetochore"/>
    <property type="evidence" value="ECO:0007669"/>
    <property type="project" value="TreeGrafter"/>
</dbReference>
<dbReference type="InterPro" id="IPR036570">
    <property type="entry name" value="HORMA_dom_sf"/>
</dbReference>
<evidence type="ECO:0000256" key="5">
    <source>
        <dbReference type="ARBA" id="ARBA00023242"/>
    </source>
</evidence>
<evidence type="ECO:0000256" key="7">
    <source>
        <dbReference type="ARBA" id="ARBA00068928"/>
    </source>
</evidence>
<keyword evidence="6" id="KW-0131">Cell cycle</keyword>
<dbReference type="PANTHER" id="PTHR11842">
    <property type="entry name" value="MITOTIC SPINDLE ASSEMBLY CHECKPOINT PROTEIN MAD2"/>
    <property type="match status" value="1"/>
</dbReference>
<feature type="non-terminal residue" evidence="10">
    <location>
        <position position="1"/>
    </location>
</feature>
<keyword evidence="3" id="KW-0132">Cell division</keyword>
<evidence type="ECO:0000256" key="4">
    <source>
        <dbReference type="ARBA" id="ARBA00022776"/>
    </source>
</evidence>
<evidence type="ECO:0000313" key="10">
    <source>
        <dbReference type="EMBL" id="JAQ15608.1"/>
    </source>
</evidence>
<comment type="subcellular location">
    <subcellularLocation>
        <location evidence="1">Nucleus</location>
    </subcellularLocation>
</comment>
<dbReference type="GO" id="GO:0007094">
    <property type="term" value="P:mitotic spindle assembly checkpoint signaling"/>
    <property type="evidence" value="ECO:0007669"/>
    <property type="project" value="TreeGrafter"/>
</dbReference>
<proteinExistence type="inferred from homology"/>
<dbReference type="AlphaFoldDB" id="A0A146M772"/>
<feature type="domain" description="HORMA" evidence="9">
    <location>
        <begin position="68"/>
        <end position="255"/>
    </location>
</feature>
<accession>A0A146M772</accession>
<evidence type="ECO:0000256" key="8">
    <source>
        <dbReference type="ARBA" id="ARBA00076594"/>
    </source>
</evidence>
<protein>
    <recommendedName>
        <fullName evidence="7">Mitotic spindle assembly checkpoint protein MAD2A</fullName>
    </recommendedName>
    <alternativeName>
        <fullName evidence="8">Mitotic arrest deficient 2-like protein 1</fullName>
    </alternativeName>
</protein>
<evidence type="ECO:0000256" key="3">
    <source>
        <dbReference type="ARBA" id="ARBA00022618"/>
    </source>
</evidence>